<dbReference type="Proteomes" id="UP001501333">
    <property type="component" value="Unassembled WGS sequence"/>
</dbReference>
<keyword evidence="3" id="KW-1185">Reference proteome</keyword>
<dbReference type="EMBL" id="BAABAO010000021">
    <property type="protein sequence ID" value="GAA4142384.1"/>
    <property type="molecule type" value="Genomic_DNA"/>
</dbReference>
<protein>
    <submittedName>
        <fullName evidence="2">Uncharacterized protein</fullName>
    </submittedName>
</protein>
<accession>A0ABP7YZ44</accession>
<proteinExistence type="predicted"/>
<evidence type="ECO:0000313" key="3">
    <source>
        <dbReference type="Proteomes" id="UP001501333"/>
    </source>
</evidence>
<name>A0ABP7YZ44_9FLAO</name>
<keyword evidence="1" id="KW-0812">Transmembrane</keyword>
<feature type="transmembrane region" description="Helical" evidence="1">
    <location>
        <begin position="39"/>
        <end position="57"/>
    </location>
</feature>
<evidence type="ECO:0000313" key="2">
    <source>
        <dbReference type="EMBL" id="GAA4142384.1"/>
    </source>
</evidence>
<keyword evidence="1" id="KW-1133">Transmembrane helix</keyword>
<comment type="caution">
    <text evidence="2">The sequence shown here is derived from an EMBL/GenBank/DDBJ whole genome shotgun (WGS) entry which is preliminary data.</text>
</comment>
<gene>
    <name evidence="2" type="ORF">GCM10022250_44750</name>
</gene>
<keyword evidence="1" id="KW-0472">Membrane</keyword>
<reference evidence="3" key="1">
    <citation type="journal article" date="2019" name="Int. J. Syst. Evol. Microbiol.">
        <title>The Global Catalogue of Microorganisms (GCM) 10K type strain sequencing project: providing services to taxonomists for standard genome sequencing and annotation.</title>
        <authorList>
            <consortium name="The Broad Institute Genomics Platform"/>
            <consortium name="The Broad Institute Genome Sequencing Center for Infectious Disease"/>
            <person name="Wu L."/>
            <person name="Ma J."/>
        </authorList>
    </citation>
    <scope>NUCLEOTIDE SEQUENCE [LARGE SCALE GENOMIC DNA]</scope>
    <source>
        <strain evidence="3">JCM 17386</strain>
    </source>
</reference>
<evidence type="ECO:0000256" key="1">
    <source>
        <dbReference type="SAM" id="Phobius"/>
    </source>
</evidence>
<organism evidence="2 3">
    <name type="scientific">Flavobacterium chungbukense</name>
    <dbReference type="NCBI Taxonomy" id="877464"/>
    <lineage>
        <taxon>Bacteria</taxon>
        <taxon>Pseudomonadati</taxon>
        <taxon>Bacteroidota</taxon>
        <taxon>Flavobacteriia</taxon>
        <taxon>Flavobacteriales</taxon>
        <taxon>Flavobacteriaceae</taxon>
        <taxon>Flavobacterium</taxon>
    </lineage>
</organism>
<sequence>MPCVVEVISNIEVEFGVTVPIPICAFEVLGNNKKHNNNIMIWLCNVDFLSICVVLGFKKFLLNSWGYFPELEIKTFLVSFWLSSVRNSAM</sequence>